<keyword evidence="11 13" id="KW-0472">Membrane</keyword>
<dbReference type="GO" id="GO:0034702">
    <property type="term" value="C:monoatomic ion channel complex"/>
    <property type="evidence" value="ECO:0007669"/>
    <property type="project" value="UniProtKB-KW"/>
</dbReference>
<keyword evidence="6 13" id="KW-0631">Potassium channel</keyword>
<dbReference type="InterPro" id="IPR018490">
    <property type="entry name" value="cNMP-bd_dom_sf"/>
</dbReference>
<evidence type="ECO:0000256" key="10">
    <source>
        <dbReference type="ARBA" id="ARBA00023065"/>
    </source>
</evidence>
<keyword evidence="8 13" id="KW-0630">Potassium</keyword>
<evidence type="ECO:0000256" key="3">
    <source>
        <dbReference type="ARBA" id="ARBA00022448"/>
    </source>
</evidence>
<evidence type="ECO:0000256" key="12">
    <source>
        <dbReference type="ARBA" id="ARBA00023303"/>
    </source>
</evidence>
<reference evidence="14" key="1">
    <citation type="submission" date="2015-12" db="EMBL/GenBank/DDBJ databases">
        <title>Update maize B73 reference genome by single molecule sequencing technologies.</title>
        <authorList>
            <consortium name="Maize Genome Sequencing Project"/>
            <person name="Ware D."/>
        </authorList>
    </citation>
    <scope>NUCLEOTIDE SEQUENCE</scope>
    <source>
        <tissue evidence="14">Seedling</tissue>
    </source>
</reference>
<comment type="function">
    <text evidence="13">Potassium channel.</text>
</comment>
<organism evidence="14">
    <name type="scientific">Zea mays</name>
    <name type="common">Maize</name>
    <dbReference type="NCBI Taxonomy" id="4577"/>
    <lineage>
        <taxon>Eukaryota</taxon>
        <taxon>Viridiplantae</taxon>
        <taxon>Streptophyta</taxon>
        <taxon>Embryophyta</taxon>
        <taxon>Tracheophyta</taxon>
        <taxon>Spermatophyta</taxon>
        <taxon>Magnoliopsida</taxon>
        <taxon>Liliopsida</taxon>
        <taxon>Poales</taxon>
        <taxon>Poaceae</taxon>
        <taxon>PACMAD clade</taxon>
        <taxon>Panicoideae</taxon>
        <taxon>Andropogonodae</taxon>
        <taxon>Andropogoneae</taxon>
        <taxon>Tripsacinae</taxon>
        <taxon>Zea</taxon>
    </lineage>
</organism>
<dbReference type="InterPro" id="IPR003938">
    <property type="entry name" value="K_chnl_volt-dep_EAG/ELK/ERG"/>
</dbReference>
<dbReference type="FunFam" id="2.60.120.10:FF:000074">
    <property type="entry name" value="Potassium channel KAT2"/>
    <property type="match status" value="1"/>
</dbReference>
<keyword evidence="3 13" id="KW-0813">Transport</keyword>
<dbReference type="PROSITE" id="PS51490">
    <property type="entry name" value="KHA"/>
    <property type="match status" value="1"/>
</dbReference>
<comment type="similarity">
    <text evidence="2 13">Belongs to the potassium channel family. Plant (TC 1.A.1.4) subfamily.</text>
</comment>
<evidence type="ECO:0000256" key="2">
    <source>
        <dbReference type="ARBA" id="ARBA00007929"/>
    </source>
</evidence>
<comment type="domain">
    <text evidence="13">The segment S4 is probably the voltage-sensor and is characterized by a series of positively charged amino acids. The pore-forming region H5 is enclosed by the transmembrane segments S5 and S6 in the Shaker-type (1P/6TM) and contains the GYGD signature motif which seems to be involved in potassium selectivity.</text>
</comment>
<comment type="subcellular location">
    <subcellularLocation>
        <location evidence="1 13">Membrane</location>
        <topology evidence="1 13">Multi-pass membrane protein</topology>
    </subcellularLocation>
</comment>
<dbReference type="PANTHER" id="PTHR45743">
    <property type="entry name" value="POTASSIUM CHANNEL AKT1"/>
    <property type="match status" value="1"/>
</dbReference>
<keyword evidence="7 13" id="KW-0851">Voltage-gated channel</keyword>
<protein>
    <recommendedName>
        <fullName evidence="13">Potassium channel</fullName>
    </recommendedName>
</protein>
<comment type="subunit">
    <text evidence="13">The potassium channel is composed of a homo- or heterotetrameric complex of pore-forming subunits.</text>
</comment>
<dbReference type="InterPro" id="IPR000595">
    <property type="entry name" value="cNMP-bd_dom"/>
</dbReference>
<keyword evidence="4 13" id="KW-0633">Potassium transport</keyword>
<dbReference type="InterPro" id="IPR005821">
    <property type="entry name" value="Ion_trans_dom"/>
</dbReference>
<dbReference type="CDD" id="cd00038">
    <property type="entry name" value="CAP_ED"/>
    <property type="match status" value="1"/>
</dbReference>
<evidence type="ECO:0000256" key="7">
    <source>
        <dbReference type="ARBA" id="ARBA00022882"/>
    </source>
</evidence>
<evidence type="ECO:0000256" key="9">
    <source>
        <dbReference type="ARBA" id="ARBA00022989"/>
    </source>
</evidence>
<accession>A0A1D6G3C9</accession>
<comment type="domain">
    <text evidence="13">The KHA domain (rich in hydrophobic and acidic residues) present in the C-terminal part is likely to be important for tetramerization.</text>
</comment>
<dbReference type="ExpressionAtlas" id="A0A1D6G3C9">
    <property type="expression patterns" value="baseline"/>
</dbReference>
<comment type="caution">
    <text evidence="13">Lacks conserved residue(s) required for the propagation of feature annotation.</text>
</comment>
<dbReference type="EMBL" id="CM000784">
    <property type="protein sequence ID" value="AQK97858.1"/>
    <property type="molecule type" value="Genomic_DNA"/>
</dbReference>
<evidence type="ECO:0000256" key="6">
    <source>
        <dbReference type="ARBA" id="ARBA00022826"/>
    </source>
</evidence>
<dbReference type="PROSITE" id="PS50042">
    <property type="entry name" value="CNMP_BINDING_3"/>
    <property type="match status" value="1"/>
</dbReference>
<evidence type="ECO:0000313" key="14">
    <source>
        <dbReference type="EMBL" id="AQK97858.1"/>
    </source>
</evidence>
<dbReference type="Gene3D" id="2.60.120.10">
    <property type="entry name" value="Jelly Rolls"/>
    <property type="match status" value="1"/>
</dbReference>
<dbReference type="SMART" id="SM00100">
    <property type="entry name" value="cNMP"/>
    <property type="match status" value="1"/>
</dbReference>
<gene>
    <name evidence="14" type="ORF">ZEAMMB73_Zm00001d011723</name>
</gene>
<name>A0A1D6G3C9_MAIZE</name>
<dbReference type="GO" id="GO:0005249">
    <property type="term" value="F:voltage-gated potassium channel activity"/>
    <property type="evidence" value="ECO:0007669"/>
    <property type="project" value="UniProtKB-UniRule"/>
</dbReference>
<evidence type="ECO:0000256" key="1">
    <source>
        <dbReference type="ARBA" id="ARBA00004141"/>
    </source>
</evidence>
<evidence type="ECO:0000256" key="4">
    <source>
        <dbReference type="ARBA" id="ARBA00022538"/>
    </source>
</evidence>
<dbReference type="SUPFAM" id="SSF51206">
    <property type="entry name" value="cAMP-binding domain-like"/>
    <property type="match status" value="1"/>
</dbReference>
<keyword evidence="9 13" id="KW-1133">Transmembrane helix</keyword>
<dbReference type="Pfam" id="PF00027">
    <property type="entry name" value="cNMP_binding"/>
    <property type="match status" value="1"/>
</dbReference>
<dbReference type="PRINTS" id="PR01463">
    <property type="entry name" value="EAGCHANLFMLY"/>
</dbReference>
<evidence type="ECO:0000256" key="11">
    <source>
        <dbReference type="ARBA" id="ARBA00023136"/>
    </source>
</evidence>
<feature type="transmembrane region" description="Helical" evidence="13">
    <location>
        <begin position="101"/>
        <end position="124"/>
    </location>
</feature>
<feature type="transmembrane region" description="Helical" evidence="13">
    <location>
        <begin position="178"/>
        <end position="196"/>
    </location>
</feature>
<keyword evidence="10 13" id="KW-0406">Ion transport</keyword>
<feature type="transmembrane region" description="Helical" evidence="13">
    <location>
        <begin position="144"/>
        <end position="166"/>
    </location>
</feature>
<keyword evidence="5 13" id="KW-0812">Transmembrane</keyword>
<evidence type="ECO:0000256" key="8">
    <source>
        <dbReference type="ARBA" id="ARBA00022958"/>
    </source>
</evidence>
<keyword evidence="12 13" id="KW-0407">Ion channel</keyword>
<dbReference type="SUPFAM" id="SSF81324">
    <property type="entry name" value="Voltage-gated potassium channels"/>
    <property type="match status" value="1"/>
</dbReference>
<dbReference type="Pfam" id="PF00520">
    <property type="entry name" value="Ion_trans"/>
    <property type="match status" value="1"/>
</dbReference>
<dbReference type="PANTHER" id="PTHR45743:SF27">
    <property type="entry name" value="POTASSIUM CHANNEL KAT3"/>
    <property type="match status" value="1"/>
</dbReference>
<sequence length="549" mass="61697">MDAFFAADIAVSFFVAYFDRSANLFVDDRRKIATRYLKRPSFAMDVASTIPFNVIYQLVSGRSTGWFRYLNLLRLWRLQRVSKLFARLEKDIRFDYFYTRLIKLCGVTLLALHSSACIFLWMAFHHGDREHTWLGSQVRDFADGSVWVNYTYAVYWSITTLATVGYGDLHAVNPGEMVFATCYMLFNIGLTSYIIGNTTNLVVHAATNTFKMRDMVRRVSMFGSVNRLPPELREQMMASAQLRFSTAEVIQQQLLSDLPTALRSRVAHHLFRDAVQRCYLFQGVSDDLVVRLVSEMRAEYFPPQADIILQKVTSTACYIIVSGSADVLTTADDGTEKLVMKIGPHGMAGEMGVILGVPQPFSVRSRRLTQALCISHSHLLGILRSNTADANTVCANFVKQLKSLKELQVAEDAPFFEETFSKTSMDELQIGSIFQQLLNDGDAARMIPRQNQKATFGTEQHEETAPCMLPRRQGGLRVVIHDRFPSDGAEKNLGHAAGKLVLLPDSLQELMKVAEVKFGKAPRRVLTVEGAEVDDVAVLRDGDHLVLCC</sequence>
<proteinExistence type="inferred from homology"/>
<evidence type="ECO:0000256" key="13">
    <source>
        <dbReference type="RuleBase" id="RU369015"/>
    </source>
</evidence>
<dbReference type="FunFam" id="1.10.287.70:FF:000123">
    <property type="entry name" value="Potassium channel KAT3"/>
    <property type="match status" value="1"/>
</dbReference>
<dbReference type="Pfam" id="PF11834">
    <property type="entry name" value="KHA"/>
    <property type="match status" value="1"/>
</dbReference>
<dbReference type="AlphaFoldDB" id="A0A1D6G3C9"/>
<dbReference type="OMA" id="HITACFY"/>
<dbReference type="InterPro" id="IPR021789">
    <property type="entry name" value="KHA_dom"/>
</dbReference>
<evidence type="ECO:0000256" key="5">
    <source>
        <dbReference type="ARBA" id="ARBA00022692"/>
    </source>
</evidence>
<dbReference type="InterPro" id="IPR014710">
    <property type="entry name" value="RmlC-like_jellyroll"/>
</dbReference>
<dbReference type="Gene3D" id="1.10.287.70">
    <property type="match status" value="1"/>
</dbReference>
<dbReference type="InterPro" id="IPR045319">
    <property type="entry name" value="KAT/AKT"/>
</dbReference>